<sequence>MNKDVFFSSGIVKNFIDKLSYHLKSLPNDIRDQHIAEVKSDLYDHALELNASKSLSNNEIPEQVINDFTSPEVIADEITEEYKDDLNYYHKSNNNLIKYYTVFSIATLGGLSLPILLGEMNISSSLPLILFFLGSNIWFITNKKILWNHSLLNYFQKMIRFGASALIALPFAFFAVRIIITNAIESFALTYLMIYLAIVILYLIFLSMIYKRKKQE</sequence>
<accession>A0A1G8W5T2</accession>
<dbReference type="EMBL" id="FNEV01000013">
    <property type="protein sequence ID" value="SDJ73639.1"/>
    <property type="molecule type" value="Genomic_DNA"/>
</dbReference>
<reference evidence="3" key="1">
    <citation type="submission" date="2016-10" db="EMBL/GenBank/DDBJ databases">
        <authorList>
            <person name="Varghese N."/>
            <person name="Submissions S."/>
        </authorList>
    </citation>
    <scope>NUCLEOTIDE SEQUENCE [LARGE SCALE GENOMIC DNA]</scope>
    <source>
        <strain evidence="3">DSM 4771</strain>
    </source>
</reference>
<dbReference type="OrthoDB" id="2933093at2"/>
<feature type="transmembrane region" description="Helical" evidence="1">
    <location>
        <begin position="161"/>
        <end position="180"/>
    </location>
</feature>
<dbReference type="AlphaFoldDB" id="A0A1G8W5T2"/>
<organism evidence="2 3">
    <name type="scientific">Salimicrobium halophilum</name>
    <dbReference type="NCBI Taxonomy" id="86666"/>
    <lineage>
        <taxon>Bacteria</taxon>
        <taxon>Bacillati</taxon>
        <taxon>Bacillota</taxon>
        <taxon>Bacilli</taxon>
        <taxon>Bacillales</taxon>
        <taxon>Bacillaceae</taxon>
        <taxon>Salimicrobium</taxon>
    </lineage>
</organism>
<keyword evidence="1" id="KW-0812">Transmembrane</keyword>
<dbReference type="Pfam" id="PF22564">
    <property type="entry name" value="HAAS"/>
    <property type="match status" value="1"/>
</dbReference>
<name>A0A1G8W5T2_9BACI</name>
<feature type="transmembrane region" description="Helical" evidence="1">
    <location>
        <begin position="192"/>
        <end position="210"/>
    </location>
</feature>
<proteinExistence type="predicted"/>
<evidence type="ECO:0000256" key="1">
    <source>
        <dbReference type="SAM" id="Phobius"/>
    </source>
</evidence>
<evidence type="ECO:0000313" key="2">
    <source>
        <dbReference type="EMBL" id="SDJ73639.1"/>
    </source>
</evidence>
<feature type="transmembrane region" description="Helical" evidence="1">
    <location>
        <begin position="122"/>
        <end position="140"/>
    </location>
</feature>
<feature type="transmembrane region" description="Helical" evidence="1">
    <location>
        <begin position="96"/>
        <end position="116"/>
    </location>
</feature>
<dbReference type="RefSeq" id="WP_093194699.1">
    <property type="nucleotide sequence ID" value="NZ_FNEV01000013.1"/>
</dbReference>
<protein>
    <submittedName>
        <fullName evidence="2">Uncharacterized protein</fullName>
    </submittedName>
</protein>
<keyword evidence="1" id="KW-0472">Membrane</keyword>
<gene>
    <name evidence="2" type="ORF">SAMN04490247_3041</name>
</gene>
<keyword evidence="3" id="KW-1185">Reference proteome</keyword>
<keyword evidence="1" id="KW-1133">Transmembrane helix</keyword>
<dbReference type="Proteomes" id="UP000199225">
    <property type="component" value="Unassembled WGS sequence"/>
</dbReference>
<evidence type="ECO:0000313" key="3">
    <source>
        <dbReference type="Proteomes" id="UP000199225"/>
    </source>
</evidence>